<dbReference type="PROSITE" id="PS51352">
    <property type="entry name" value="THIOREDOXIN_2"/>
    <property type="match status" value="1"/>
</dbReference>
<dbReference type="RefSeq" id="WP_171321813.1">
    <property type="nucleotide sequence ID" value="NZ_JABFBC010000001.1"/>
</dbReference>
<reference evidence="4 5" key="1">
    <citation type="submission" date="2020-05" db="EMBL/GenBank/DDBJ databases">
        <title>Gimesia benthica sp. nov., a novel planctomycete isolated from a deep-sea water sample of the Northwest Indian Ocean.</title>
        <authorList>
            <person name="Wang J."/>
            <person name="Ruan C."/>
            <person name="Song L."/>
            <person name="Zhu Y."/>
            <person name="Li A."/>
            <person name="Zheng X."/>
            <person name="Wang L."/>
            <person name="Lu Z."/>
            <person name="Huang Y."/>
            <person name="Du W."/>
            <person name="Zhou Y."/>
            <person name="Huang L."/>
            <person name="Dai X."/>
        </authorList>
    </citation>
    <scope>NUCLEOTIDE SEQUENCE [LARGE SCALE GENOMIC DNA]</scope>
    <source>
        <strain evidence="4 5">YYQ-30</strain>
    </source>
</reference>
<accession>A0A849KX97</accession>
<proteinExistence type="inferred from homology"/>
<sequence length="209" mass="22907">MTDLRLTRRSAIATGLAGTAILAAGPLAAQEAEARAVEELVLGSPDAPVTVVEYASLTCPHCARFHTDVFGQIKTNYIETGKVRFVVRDVYFDRYGLWAAMVARCGGAERYFGITDQLYRKQAEWSRHENPNDAIAAIFAIGRQAGLTDEQMTECTQDQAWAEALVAEFQKNMEADGVEGTPTFFINGRKEANMPYAEFAAKLDEAIGS</sequence>
<dbReference type="AlphaFoldDB" id="A0A849KX97"/>
<dbReference type="PANTHER" id="PTHR13887">
    <property type="entry name" value="GLUTATHIONE S-TRANSFERASE KAPPA"/>
    <property type="match status" value="1"/>
</dbReference>
<dbReference type="PANTHER" id="PTHR13887:SF56">
    <property type="entry name" value="THIOREDOXIN-LIKE REDUCTASE RV2466C"/>
    <property type="match status" value="1"/>
</dbReference>
<dbReference type="InterPro" id="IPR006311">
    <property type="entry name" value="TAT_signal"/>
</dbReference>
<keyword evidence="5" id="KW-1185">Reference proteome</keyword>
<gene>
    <name evidence="4" type="ORF">HMH01_01530</name>
</gene>
<dbReference type="SUPFAM" id="SSF52833">
    <property type="entry name" value="Thioredoxin-like"/>
    <property type="match status" value="1"/>
</dbReference>
<evidence type="ECO:0000256" key="2">
    <source>
        <dbReference type="ARBA" id="ARBA00005791"/>
    </source>
</evidence>
<comment type="caution">
    <text evidence="4">The sequence shown here is derived from an EMBL/GenBank/DDBJ whole genome shotgun (WGS) entry which is preliminary data.</text>
</comment>
<dbReference type="EMBL" id="JABFBC010000001">
    <property type="protein sequence ID" value="NNU79107.1"/>
    <property type="molecule type" value="Genomic_DNA"/>
</dbReference>
<comment type="similarity">
    <text evidence="2">Belongs to the thioredoxin family. DsbA subfamily.</text>
</comment>
<organism evidence="4 5">
    <name type="scientific">Halovulum dunhuangense</name>
    <dbReference type="NCBI Taxonomy" id="1505036"/>
    <lineage>
        <taxon>Bacteria</taxon>
        <taxon>Pseudomonadati</taxon>
        <taxon>Pseudomonadota</taxon>
        <taxon>Alphaproteobacteria</taxon>
        <taxon>Rhodobacterales</taxon>
        <taxon>Paracoccaceae</taxon>
        <taxon>Halovulum</taxon>
    </lineage>
</organism>
<name>A0A849KX97_9RHOB</name>
<protein>
    <submittedName>
        <fullName evidence="4">DsbA family protein</fullName>
    </submittedName>
</protein>
<evidence type="ECO:0000256" key="1">
    <source>
        <dbReference type="ARBA" id="ARBA00003565"/>
    </source>
</evidence>
<evidence type="ECO:0000259" key="3">
    <source>
        <dbReference type="PROSITE" id="PS51352"/>
    </source>
</evidence>
<evidence type="ECO:0000313" key="4">
    <source>
        <dbReference type="EMBL" id="NNU79107.1"/>
    </source>
</evidence>
<dbReference type="InterPro" id="IPR013766">
    <property type="entry name" value="Thioredoxin_domain"/>
</dbReference>
<evidence type="ECO:0000313" key="5">
    <source>
        <dbReference type="Proteomes" id="UP000572377"/>
    </source>
</evidence>
<dbReference type="Proteomes" id="UP000572377">
    <property type="component" value="Unassembled WGS sequence"/>
</dbReference>
<comment type="function">
    <text evidence="1">May be required for disulfide bond formation in some proteins.</text>
</comment>
<dbReference type="Pfam" id="PF13462">
    <property type="entry name" value="Thioredoxin_4"/>
    <property type="match status" value="1"/>
</dbReference>
<feature type="domain" description="Thioredoxin" evidence="3">
    <location>
        <begin position="21"/>
        <end position="208"/>
    </location>
</feature>
<dbReference type="Gene3D" id="3.40.30.10">
    <property type="entry name" value="Glutaredoxin"/>
    <property type="match status" value="1"/>
</dbReference>
<dbReference type="PROSITE" id="PS51318">
    <property type="entry name" value="TAT"/>
    <property type="match status" value="1"/>
</dbReference>
<dbReference type="InterPro" id="IPR012336">
    <property type="entry name" value="Thioredoxin-like_fold"/>
</dbReference>
<dbReference type="InterPro" id="IPR036249">
    <property type="entry name" value="Thioredoxin-like_sf"/>
</dbReference>